<evidence type="ECO:0000256" key="3">
    <source>
        <dbReference type="SAM" id="MobiDB-lite"/>
    </source>
</evidence>
<comment type="caution">
    <text evidence="6">The sequence shown here is derived from an EMBL/GenBank/DDBJ whole genome shotgun (WGS) entry which is preliminary data.</text>
</comment>
<sequence>MFVLALALVLLFAPFALSATPNAAGPRAEGCAFAYNNRFHILGGNKSDVSLFMYTSFPLNVTTQNETVQWSTLSINDLFANMWSTGKTSTTQNSYLRPCVVTPNGTLLVGSNDYYAYDIYHDRWLGRLNMTGAPNPPPLISCPQSITCSQRIVTVDDSLWIFQDVITQSQSPPTNIYILNLTTYSWSTRQAGATILPPNMLRPSLAYVSATQLVNVTNVTTSGVIFLIGGDASQSQQIAATATNTIWMFDIATSLWHLAVSNLTLPLVDCQTFFYPPLNRLYVFPGATNNTSVGMVNTLQLLDLNHSSSSPLEIGISVTNQTKQTGLWPPPIWDQNYVQQGNSIVMYGGWLGGNSTVNSDQFHVYDMAQSQWVSTATTTSFTTPTISFMASTTSSSAGPTGQNNIGPIVGGVIGTVVVCALIVFAAIFVLRKHRRHLRKHGHEQHTSDHYRYTPPHSFGADGTRKPDERQSTIPVTILLSELGDVNHEKPAEIELDGENEKGEETVRE</sequence>
<keyword evidence="7" id="KW-1185">Reference proteome</keyword>
<proteinExistence type="predicted"/>
<dbReference type="PANTHER" id="PTHR47435">
    <property type="entry name" value="KELCH REPEAT PROTEIN (AFU_ORTHOLOGUE AFUA_5G12780)"/>
    <property type="match status" value="1"/>
</dbReference>
<keyword evidence="1" id="KW-0677">Repeat</keyword>
<dbReference type="PANTHER" id="PTHR47435:SF4">
    <property type="entry name" value="KELCH REPEAT PROTEIN (AFU_ORTHOLOGUE AFUA_5G12780)"/>
    <property type="match status" value="1"/>
</dbReference>
<evidence type="ECO:0000256" key="4">
    <source>
        <dbReference type="SAM" id="Phobius"/>
    </source>
</evidence>
<evidence type="ECO:0000256" key="2">
    <source>
        <dbReference type="ARBA" id="ARBA00023004"/>
    </source>
</evidence>
<dbReference type="SUPFAM" id="SSF117281">
    <property type="entry name" value="Kelch motif"/>
    <property type="match status" value="2"/>
</dbReference>
<evidence type="ECO:0000256" key="5">
    <source>
        <dbReference type="SAM" id="SignalP"/>
    </source>
</evidence>
<dbReference type="Gene3D" id="2.120.10.80">
    <property type="entry name" value="Kelch-type beta propeller"/>
    <property type="match status" value="2"/>
</dbReference>
<evidence type="ECO:0000313" key="7">
    <source>
        <dbReference type="Proteomes" id="UP000268093"/>
    </source>
</evidence>
<keyword evidence="5" id="KW-0732">Signal</keyword>
<organism evidence="6 7">
    <name type="scientific">Jimgerdemannia flammicorona</name>
    <dbReference type="NCBI Taxonomy" id="994334"/>
    <lineage>
        <taxon>Eukaryota</taxon>
        <taxon>Fungi</taxon>
        <taxon>Fungi incertae sedis</taxon>
        <taxon>Mucoromycota</taxon>
        <taxon>Mucoromycotina</taxon>
        <taxon>Endogonomycetes</taxon>
        <taxon>Endogonales</taxon>
        <taxon>Endogonaceae</taxon>
        <taxon>Jimgerdemannia</taxon>
    </lineage>
</organism>
<feature type="region of interest" description="Disordered" evidence="3">
    <location>
        <begin position="439"/>
        <end position="508"/>
    </location>
</feature>
<accession>A0A433DHC7</accession>
<dbReference type="GO" id="GO:0019760">
    <property type="term" value="P:glucosinolate metabolic process"/>
    <property type="evidence" value="ECO:0007669"/>
    <property type="project" value="UniProtKB-ARBA"/>
</dbReference>
<feature type="chain" id="PRO_5019005502" description="Galactose oxidase" evidence="5">
    <location>
        <begin position="19"/>
        <end position="508"/>
    </location>
</feature>
<keyword evidence="4" id="KW-0472">Membrane</keyword>
<name>A0A433DHC7_9FUNG</name>
<feature type="transmembrane region" description="Helical" evidence="4">
    <location>
        <begin position="408"/>
        <end position="430"/>
    </location>
</feature>
<dbReference type="EMBL" id="RBNI01001628">
    <property type="protein sequence ID" value="RUP50195.1"/>
    <property type="molecule type" value="Genomic_DNA"/>
</dbReference>
<gene>
    <name evidence="6" type="ORF">BC936DRAFT_140018</name>
</gene>
<dbReference type="Proteomes" id="UP000268093">
    <property type="component" value="Unassembled WGS sequence"/>
</dbReference>
<feature type="signal peptide" evidence="5">
    <location>
        <begin position="1"/>
        <end position="18"/>
    </location>
</feature>
<protein>
    <recommendedName>
        <fullName evidence="8">Galactose oxidase</fullName>
    </recommendedName>
</protein>
<keyword evidence="4" id="KW-0812">Transmembrane</keyword>
<feature type="compositionally biased region" description="Basic and acidic residues" evidence="3">
    <location>
        <begin position="484"/>
        <end position="508"/>
    </location>
</feature>
<evidence type="ECO:0000256" key="1">
    <source>
        <dbReference type="ARBA" id="ARBA00022737"/>
    </source>
</evidence>
<keyword evidence="2" id="KW-0408">Iron</keyword>
<evidence type="ECO:0000313" key="6">
    <source>
        <dbReference type="EMBL" id="RUP50195.1"/>
    </source>
</evidence>
<dbReference type="InterPro" id="IPR015915">
    <property type="entry name" value="Kelch-typ_b-propeller"/>
</dbReference>
<evidence type="ECO:0008006" key="8">
    <source>
        <dbReference type="Google" id="ProtNLM"/>
    </source>
</evidence>
<keyword evidence="4" id="KW-1133">Transmembrane helix</keyword>
<dbReference type="AlphaFoldDB" id="A0A433DHC7"/>
<reference evidence="6 7" key="1">
    <citation type="journal article" date="2018" name="New Phytol.">
        <title>Phylogenomics of Endogonaceae and evolution of mycorrhizas within Mucoromycota.</title>
        <authorList>
            <person name="Chang Y."/>
            <person name="Desiro A."/>
            <person name="Na H."/>
            <person name="Sandor L."/>
            <person name="Lipzen A."/>
            <person name="Clum A."/>
            <person name="Barry K."/>
            <person name="Grigoriev I.V."/>
            <person name="Martin F.M."/>
            <person name="Stajich J.E."/>
            <person name="Smith M.E."/>
            <person name="Bonito G."/>
            <person name="Spatafora J.W."/>
        </authorList>
    </citation>
    <scope>NUCLEOTIDE SEQUENCE [LARGE SCALE GENOMIC DNA]</scope>
    <source>
        <strain evidence="6 7">GMNB39</strain>
    </source>
</reference>
<dbReference type="OrthoDB" id="10444457at2759"/>